<dbReference type="Proteomes" id="UP000659223">
    <property type="component" value="Unassembled WGS sequence"/>
</dbReference>
<comment type="caution">
    <text evidence="2">The sequence shown here is derived from an EMBL/GenBank/DDBJ whole genome shotgun (WGS) entry which is preliminary data.</text>
</comment>
<keyword evidence="3" id="KW-1185">Reference proteome</keyword>
<dbReference type="CDD" id="cd00531">
    <property type="entry name" value="NTF2_like"/>
    <property type="match status" value="1"/>
</dbReference>
<dbReference type="SUPFAM" id="SSF54427">
    <property type="entry name" value="NTF2-like"/>
    <property type="match status" value="1"/>
</dbReference>
<name>A0ABQ2Y4F6_9ACTN</name>
<organism evidence="2 3">
    <name type="scientific">Streptomyces hiroshimensis</name>
    <dbReference type="NCBI Taxonomy" id="66424"/>
    <lineage>
        <taxon>Bacteria</taxon>
        <taxon>Bacillati</taxon>
        <taxon>Actinomycetota</taxon>
        <taxon>Actinomycetes</taxon>
        <taxon>Kitasatosporales</taxon>
        <taxon>Streptomycetaceae</taxon>
        <taxon>Streptomyces</taxon>
    </lineage>
</organism>
<dbReference type="InterPro" id="IPR032710">
    <property type="entry name" value="NTF2-like_dom_sf"/>
</dbReference>
<reference evidence="3" key="1">
    <citation type="journal article" date="2019" name="Int. J. Syst. Evol. Microbiol.">
        <title>The Global Catalogue of Microorganisms (GCM) 10K type strain sequencing project: providing services to taxonomists for standard genome sequencing and annotation.</title>
        <authorList>
            <consortium name="The Broad Institute Genomics Platform"/>
            <consortium name="The Broad Institute Genome Sequencing Center for Infectious Disease"/>
            <person name="Wu L."/>
            <person name="Ma J."/>
        </authorList>
    </citation>
    <scope>NUCLEOTIDE SEQUENCE [LARGE SCALE GENOMIC DNA]</scope>
    <source>
        <strain evidence="3">JCM 4586</strain>
    </source>
</reference>
<dbReference type="Gene3D" id="3.10.450.50">
    <property type="match status" value="1"/>
</dbReference>
<evidence type="ECO:0000259" key="1">
    <source>
        <dbReference type="Pfam" id="PF12680"/>
    </source>
</evidence>
<accession>A0ABQ2Y4F6</accession>
<protein>
    <recommendedName>
        <fullName evidence="1">SnoaL-like domain-containing protein</fullName>
    </recommendedName>
</protein>
<dbReference type="RefSeq" id="WP_190019726.1">
    <property type="nucleotide sequence ID" value="NZ_BMUT01000001.1"/>
</dbReference>
<evidence type="ECO:0000313" key="3">
    <source>
        <dbReference type="Proteomes" id="UP000659223"/>
    </source>
</evidence>
<sequence length="143" mass="15562">MGRTVGSVVSGDGAEVEHAGGVAEHLELYTRTFNAGDADAINRLYTEDAISHWEPGKQLTGQARKDGLAEFLTLNPQITTKIRESYVTGDTALLIVDWSIEHDGEDGGRETISGIGADVLTRNEDGEWRYAVDDPYGDPRNVK</sequence>
<proteinExistence type="predicted"/>
<dbReference type="Pfam" id="PF12680">
    <property type="entry name" value="SnoaL_2"/>
    <property type="match status" value="1"/>
</dbReference>
<dbReference type="EMBL" id="BMUT01000001">
    <property type="protein sequence ID" value="GGX61873.1"/>
    <property type="molecule type" value="Genomic_DNA"/>
</dbReference>
<feature type="domain" description="SnoaL-like" evidence="1">
    <location>
        <begin position="29"/>
        <end position="129"/>
    </location>
</feature>
<dbReference type="InterPro" id="IPR037401">
    <property type="entry name" value="SnoaL-like"/>
</dbReference>
<evidence type="ECO:0000313" key="2">
    <source>
        <dbReference type="EMBL" id="GGX61873.1"/>
    </source>
</evidence>
<gene>
    <name evidence="2" type="ORF">GCM10010324_03240</name>
</gene>